<keyword evidence="2" id="KW-1185">Reference proteome</keyword>
<comment type="caution">
    <text evidence="1">The sequence shown here is derived from an EMBL/GenBank/DDBJ whole genome shotgun (WGS) entry which is preliminary data.</text>
</comment>
<dbReference type="EMBL" id="CM043808">
    <property type="protein sequence ID" value="KAI4801841.1"/>
    <property type="molecule type" value="Genomic_DNA"/>
</dbReference>
<name>A0ACB9VQZ6_CHAAC</name>
<sequence length="821" mass="91471">MSPPSSWGPATSARPSGQSSPPPRGHWPPPGRALSPTLRPLLASSFSLVLKALLRVFPHAQCTDGDNTHGGDNHLLEEDYSDDDNEQRSASIYEVQPAASPQTQLSSSATHTPFSTSPLIKLELSPASSSALQQPTAYRPSSDAGRGLGLRTELPPGPALLHHLDKLPVHRLDLPTLYSVSCKTPEESCAQVFREARRSVPSVVFMPHISEWWETVSDTVKSTFLTLLHDVPSFSPVLILATAETHYSQLSDEVRSIFQRSYGEVVTLCPPEEEDRRSFFSDLLLEQAARPPPRLKNQGRCEEVLPAAEAPGPRVLSTEEQRRLAEQEENTLRELRLFLRDVTKRLATDKRFNIFSKPVDIDEVSDYMEVILQPMDLSTIMTKIDTHQYLRVKDFLRDIDLICRSWRQGDPAPSKQFKGHRSRYICCELDPEFDRMCEEIKEARWKKDLQAPAQQTELMGAVATRRHHAGAEEQARSSPQGEATDKQCTTNHIKRKIRRRPSWGRGIIRKKKTYKKGMDEEEEEEEPEPEVEAVGPSDSCLTPDEESSCDTMGPQPNGHHPHVPSTEEESSNEPPVAAPAEPPVDSEAQKEQTPTEEEPSAKKAEPENTEKHSEPLRLSGSSQSQADGDGQSKKADFQPSIALSKSSDAEGQPKHTEGVLVSQADCVNGNESMDSLDSHSLQGSSEGEKRTAHSTAQCSNEPELEEHKDKHESNPTQEHPPQDGRAETGNVVDHQHTEEGGSTAEMSEQLKGITERTEEEPQPAPPHPPLVVDHQRLAALLDTVVKKSEGYSVEQLERLYSLLSQSIYRHRREYEKTTLLE</sequence>
<dbReference type="Proteomes" id="UP001057452">
    <property type="component" value="Chromosome 24"/>
</dbReference>
<reference evidence="1" key="1">
    <citation type="submission" date="2022-05" db="EMBL/GenBank/DDBJ databases">
        <title>Chromosome-level genome of Chaenocephalus aceratus.</title>
        <authorList>
            <person name="Park H."/>
        </authorList>
    </citation>
    <scope>NUCLEOTIDE SEQUENCE</scope>
    <source>
        <strain evidence="1">KU_202001</strain>
    </source>
</reference>
<evidence type="ECO:0000313" key="1">
    <source>
        <dbReference type="EMBL" id="KAI4801841.1"/>
    </source>
</evidence>
<accession>A0ACB9VQZ6</accession>
<gene>
    <name evidence="1" type="ORF">KUCAC02_019712</name>
</gene>
<protein>
    <submittedName>
        <fullName evidence="1">Uncharacterized protein</fullName>
    </submittedName>
</protein>
<feature type="non-terminal residue" evidence="1">
    <location>
        <position position="821"/>
    </location>
</feature>
<organism evidence="1 2">
    <name type="scientific">Chaenocephalus aceratus</name>
    <name type="common">Blackfin icefish</name>
    <name type="synonym">Chaenichthys aceratus</name>
    <dbReference type="NCBI Taxonomy" id="36190"/>
    <lineage>
        <taxon>Eukaryota</taxon>
        <taxon>Metazoa</taxon>
        <taxon>Chordata</taxon>
        <taxon>Craniata</taxon>
        <taxon>Vertebrata</taxon>
        <taxon>Euteleostomi</taxon>
        <taxon>Actinopterygii</taxon>
        <taxon>Neopterygii</taxon>
        <taxon>Teleostei</taxon>
        <taxon>Neoteleostei</taxon>
        <taxon>Acanthomorphata</taxon>
        <taxon>Eupercaria</taxon>
        <taxon>Perciformes</taxon>
        <taxon>Notothenioidei</taxon>
        <taxon>Channichthyidae</taxon>
        <taxon>Chaenocephalus</taxon>
    </lineage>
</organism>
<proteinExistence type="predicted"/>
<evidence type="ECO:0000313" key="2">
    <source>
        <dbReference type="Proteomes" id="UP001057452"/>
    </source>
</evidence>